<protein>
    <submittedName>
        <fullName evidence="1">Uncharacterized protein</fullName>
    </submittedName>
</protein>
<evidence type="ECO:0000313" key="1">
    <source>
        <dbReference type="EMBL" id="GJD98020.1"/>
    </source>
</evidence>
<comment type="caution">
    <text evidence="1">The sequence shown here is derived from an EMBL/GenBank/DDBJ whole genome shotgun (WGS) entry which is preliminary data.</text>
</comment>
<dbReference type="Proteomes" id="UP001055125">
    <property type="component" value="Unassembled WGS sequence"/>
</dbReference>
<proteinExistence type="predicted"/>
<keyword evidence="2" id="KW-1185">Reference proteome</keyword>
<organism evidence="1 2">
    <name type="scientific">Methylobacterium iners</name>
    <dbReference type="NCBI Taxonomy" id="418707"/>
    <lineage>
        <taxon>Bacteria</taxon>
        <taxon>Pseudomonadati</taxon>
        <taxon>Pseudomonadota</taxon>
        <taxon>Alphaproteobacteria</taxon>
        <taxon>Hyphomicrobiales</taxon>
        <taxon>Methylobacteriaceae</taxon>
        <taxon>Methylobacterium</taxon>
    </lineage>
</organism>
<accession>A0ABQ4S6C6</accession>
<evidence type="ECO:0000313" key="2">
    <source>
        <dbReference type="Proteomes" id="UP001055125"/>
    </source>
</evidence>
<dbReference type="EMBL" id="BPQP01000149">
    <property type="protein sequence ID" value="GJD98020.1"/>
    <property type="molecule type" value="Genomic_DNA"/>
</dbReference>
<sequence length="105" mass="11262">MTPELRQELVSKRVEGIDAALLQIGLGRDAKDAALSICAHLIDLLSLLDRNPGLDAAADDLQKSVHAIVEAGEGRGVEDRQARLLADAYARFRARLEAACVTVIS</sequence>
<dbReference type="RefSeq" id="WP_238247151.1">
    <property type="nucleotide sequence ID" value="NZ_BPQP01000149.1"/>
</dbReference>
<reference evidence="1" key="1">
    <citation type="journal article" date="2021" name="Front. Microbiol.">
        <title>Comprehensive Comparative Genomics and Phenotyping of Methylobacterium Species.</title>
        <authorList>
            <person name="Alessa O."/>
            <person name="Ogura Y."/>
            <person name="Fujitani Y."/>
            <person name="Takami H."/>
            <person name="Hayashi T."/>
            <person name="Sahin N."/>
            <person name="Tani A."/>
        </authorList>
    </citation>
    <scope>NUCLEOTIDE SEQUENCE</scope>
    <source>
        <strain evidence="1">DSM 19015</strain>
    </source>
</reference>
<name>A0ABQ4S6C6_9HYPH</name>
<reference evidence="1" key="2">
    <citation type="submission" date="2021-08" db="EMBL/GenBank/DDBJ databases">
        <authorList>
            <person name="Tani A."/>
            <person name="Ola A."/>
            <person name="Ogura Y."/>
            <person name="Katsura K."/>
            <person name="Hayashi T."/>
        </authorList>
    </citation>
    <scope>NUCLEOTIDE SEQUENCE</scope>
    <source>
        <strain evidence="1">DSM 19015</strain>
    </source>
</reference>
<gene>
    <name evidence="1" type="ORF">OCOJLMKI_5259</name>
</gene>